<dbReference type="OMA" id="GSHELAC"/>
<dbReference type="STRING" id="4529.A0A0E0QLX7"/>
<dbReference type="FunFam" id="1.10.10.10:FF:000322">
    <property type="entry name" value="Probable disease resistance protein At1g63360"/>
    <property type="match status" value="2"/>
</dbReference>
<evidence type="ECO:0000256" key="2">
    <source>
        <dbReference type="ARBA" id="ARBA00022614"/>
    </source>
</evidence>
<feature type="compositionally biased region" description="Polar residues" evidence="7">
    <location>
        <begin position="1293"/>
        <end position="1310"/>
    </location>
</feature>
<evidence type="ECO:0000256" key="4">
    <source>
        <dbReference type="ARBA" id="ARBA00022741"/>
    </source>
</evidence>
<evidence type="ECO:0000256" key="3">
    <source>
        <dbReference type="ARBA" id="ARBA00022737"/>
    </source>
</evidence>
<evidence type="ECO:0000256" key="7">
    <source>
        <dbReference type="SAM" id="MobiDB-lite"/>
    </source>
</evidence>
<name>A0A0E0QLX7_ORYRU</name>
<keyword evidence="10" id="KW-1185">Reference proteome</keyword>
<feature type="compositionally biased region" description="Basic and acidic residues" evidence="7">
    <location>
        <begin position="2734"/>
        <end position="2744"/>
    </location>
</feature>
<dbReference type="HOGENOM" id="CLU_227544_0_0_1"/>
<dbReference type="GO" id="GO:0042742">
    <property type="term" value="P:defense response to bacterium"/>
    <property type="evidence" value="ECO:0007669"/>
    <property type="project" value="UniProtKB-ARBA"/>
</dbReference>
<keyword evidence="3" id="KW-0677">Repeat</keyword>
<dbReference type="GO" id="GO:0005524">
    <property type="term" value="F:ATP binding"/>
    <property type="evidence" value="ECO:0007669"/>
    <property type="project" value="UniProtKB-KW"/>
</dbReference>
<dbReference type="EnsemblPlants" id="ORUFI08G24790.1">
    <property type="protein sequence ID" value="ORUFI08G24790.1"/>
    <property type="gene ID" value="ORUFI08G24790"/>
</dbReference>
<dbReference type="SUPFAM" id="SSF52540">
    <property type="entry name" value="P-loop containing nucleoside triphosphate hydrolases"/>
    <property type="match status" value="2"/>
</dbReference>
<dbReference type="InterPro" id="IPR032675">
    <property type="entry name" value="LRR_dom_sf"/>
</dbReference>
<dbReference type="InterPro" id="IPR057135">
    <property type="entry name" value="At4g27190-like_LRR"/>
</dbReference>
<dbReference type="InterPro" id="IPR058922">
    <property type="entry name" value="WHD_DRP"/>
</dbReference>
<keyword evidence="6" id="KW-0067">ATP-binding</keyword>
<dbReference type="Pfam" id="PF18052">
    <property type="entry name" value="Rx_N"/>
    <property type="match status" value="1"/>
</dbReference>
<dbReference type="Gene3D" id="3.80.10.10">
    <property type="entry name" value="Ribonuclease Inhibitor"/>
    <property type="match status" value="7"/>
</dbReference>
<dbReference type="FunFam" id="1.10.8.430:FF:000003">
    <property type="entry name" value="Probable disease resistance protein At5g66910"/>
    <property type="match status" value="1"/>
</dbReference>
<feature type="domain" description="AAA+ ATPase" evidence="8">
    <location>
        <begin position="1592"/>
        <end position="1738"/>
    </location>
</feature>
<dbReference type="Gramene" id="ORUFI08G24790.1">
    <property type="protein sequence ID" value="ORUFI08G24790.1"/>
    <property type="gene ID" value="ORUFI08G24790"/>
</dbReference>
<evidence type="ECO:0000259" key="8">
    <source>
        <dbReference type="SMART" id="SM00382"/>
    </source>
</evidence>
<dbReference type="Pfam" id="PF25019">
    <property type="entry name" value="LRR_R13L1-DRL21"/>
    <property type="match status" value="2"/>
</dbReference>
<feature type="compositionally biased region" description="Low complexity" evidence="7">
    <location>
        <begin position="2698"/>
        <end position="2714"/>
    </location>
</feature>
<dbReference type="Pfam" id="PF00931">
    <property type="entry name" value="NB-ARC"/>
    <property type="match status" value="2"/>
</dbReference>
<feature type="compositionally biased region" description="Polar residues" evidence="7">
    <location>
        <begin position="2750"/>
        <end position="2762"/>
    </location>
</feature>
<protein>
    <recommendedName>
        <fullName evidence="8">AAA+ ATPase domain-containing protein</fullName>
    </recommendedName>
</protein>
<dbReference type="Gene3D" id="1.10.8.430">
    <property type="entry name" value="Helical domain of apoptotic protease-activating factors"/>
    <property type="match status" value="2"/>
</dbReference>
<dbReference type="PRINTS" id="PR00364">
    <property type="entry name" value="DISEASERSIST"/>
</dbReference>
<comment type="similarity">
    <text evidence="1">Belongs to the disease resistance NB-LRR family.</text>
</comment>
<dbReference type="SUPFAM" id="SSF52058">
    <property type="entry name" value="L domain-like"/>
    <property type="match status" value="4"/>
</dbReference>
<dbReference type="InterPro" id="IPR042197">
    <property type="entry name" value="Apaf_helical"/>
</dbReference>
<dbReference type="SMART" id="SM00382">
    <property type="entry name" value="AAA"/>
    <property type="match status" value="2"/>
</dbReference>
<evidence type="ECO:0000313" key="10">
    <source>
        <dbReference type="Proteomes" id="UP000008022"/>
    </source>
</evidence>
<evidence type="ECO:0000256" key="1">
    <source>
        <dbReference type="ARBA" id="ARBA00008894"/>
    </source>
</evidence>
<dbReference type="InterPro" id="IPR002182">
    <property type="entry name" value="NB-ARC"/>
</dbReference>
<keyword evidence="4" id="KW-0547">Nucleotide-binding</keyword>
<dbReference type="InterPro" id="IPR041118">
    <property type="entry name" value="Rx_N"/>
</dbReference>
<dbReference type="Gene3D" id="1.20.5.4130">
    <property type="match status" value="1"/>
</dbReference>
<dbReference type="Proteomes" id="UP000008022">
    <property type="component" value="Unassembled WGS sequence"/>
</dbReference>
<feature type="region of interest" description="Disordered" evidence="7">
    <location>
        <begin position="2657"/>
        <end position="2683"/>
    </location>
</feature>
<dbReference type="InterPro" id="IPR003593">
    <property type="entry name" value="AAA+_ATPase"/>
</dbReference>
<dbReference type="PANTHER" id="PTHR36766">
    <property type="entry name" value="PLANT BROAD-SPECTRUM MILDEW RESISTANCE PROTEIN RPW8"/>
    <property type="match status" value="1"/>
</dbReference>
<dbReference type="InterPro" id="IPR027417">
    <property type="entry name" value="P-loop_NTPase"/>
</dbReference>
<accession>A0A0E0QLX7</accession>
<proteinExistence type="inferred from homology"/>
<feature type="region of interest" description="Disordered" evidence="7">
    <location>
        <begin position="1477"/>
        <end position="1499"/>
    </location>
</feature>
<dbReference type="GO" id="GO:0043531">
    <property type="term" value="F:ADP binding"/>
    <property type="evidence" value="ECO:0007669"/>
    <property type="project" value="InterPro"/>
</dbReference>
<feature type="compositionally biased region" description="Basic and acidic residues" evidence="7">
    <location>
        <begin position="1322"/>
        <end position="1334"/>
    </location>
</feature>
<dbReference type="Gene3D" id="1.10.10.10">
    <property type="entry name" value="Winged helix-like DNA-binding domain superfamily/Winged helix DNA-binding domain"/>
    <property type="match status" value="1"/>
</dbReference>
<dbReference type="Pfam" id="PF23559">
    <property type="entry name" value="WHD_DRP"/>
    <property type="match status" value="2"/>
</dbReference>
<evidence type="ECO:0000256" key="6">
    <source>
        <dbReference type="ARBA" id="ARBA00022840"/>
    </source>
</evidence>
<sequence>MVPLKDREFTHYHRAMAESLILPMVRGVAAKAADAFVQSVTGACSAVDDDRRKLQRQLLAVQSALADAEAKSETNLAVRRWMKDLNAAAYDADDVLDDFRYEALRRDAEVGAGKVLGYYFTPHNPLLFRVTMSKKLSNVLKKMNKLVEQMNELGLSVDRTESPQELKPPFLQMHSAAMDESSDIDIVGRDDDKEVMVKLLLDQRDEKRLQILPVVGIGGSGKTTLAKMVYNDTRVRDHFQLKMWHCVSEKFEAVPLLKSIVELATNTRCQLLNTIEQLRRELRSVIDQRRFLLVLDNVWNEDDKKWEDDLKPILSSVGGHGSVIVVTTRSQRVASIMGTMGSHELACLNDDDSWELFSKKALSREVNEEAALVTIGKLIIKKCSGLPLALKTMSGLMSSKQLVSEWETIAESNIVVRVQSKSDVLDILNLSYRHLPSEMKQCFAFCAVFPKGCDMEKDKLIQLWIANGFVQEDGNVDLIHKGEFIFHDLVWRSFLQDVETKKRHYYCDDSVVFCKMNDLMHDLARDVTDQCASTTKELSHEKESAIDVRNMVVQWYKSQEMMMEPFKGTTSLRSLIVQLGSYNHIEEFRYLSIRAFNCSIMYQQLINERHLRYLDLSETCIVRLPDSVSMSYNLQTLRLNNCRNLKYLPESMSAMRKLMHLYLFGCGNLEKMPPNINLLNNLRTLTTFIVDIEAGREIKEIKRLRHLANRLELYNLRKIYSRENGEEANLHEKDLSELVLYWGRDEKYMPENSVCNEEEVLDSLRPHAKLKVLELHGYSGLNIPQWMRDPQMFQSLRILHISNCPGCKDLPSVQLSVSLERLVLSSMDNLTTLCKNVGVEVEGHSIPLQIFPKLKYMKLCGLPNLEKWAENAAGEAHMLTTFPEIEILKIHDCPKLTSVPNCPVLKKLKTYGHCSLEMISLAHLTALSKLYHVGNDVCVSMQLCSWPSLVELSIRSSPDMVTTLEVETNQCPLENLRRLSLYHVRCFIAASGLSDKYLGLWKCFAFVEDLQIAWHNYLVCWPVEELTSLIHLRSLTIDYCDNLEGRGSSFMSLTYLEKLRVRYCNNLQEIPKLPASLEVLLIEHCSRLAELPNLGDLSRLKILHVQRSLHLKELPDGMDGLTSLEELKIWDCALIEKFPQGLLQRIPTLRHLALRRCPGLLRRWTASGGLLGRARLKSPLQFRKTDESLVFFRELYKRDKERDINLLEPMYSVEFDAIQGGHTGKAPSGKRDFLIPVDEKHDYDWLKTPPATPLFPSIEMEANSSQMVFQKELPIHQQVKPSASRLSGKTEATKTSARSMFPAPNSSSKKSIFKGSAPSISNEKKQPCTIEKRSTSAAITSTRRKQKAVAVISPTAPTATCNATRKHSDRCYASQGSSTNGLKRVTNPELPYSAPKNLITTPLTAKAWRRDLAFGVHDTLEIGRIRRQSCLPVATSGTKEQIMDGKQKGLPDKVKAVTVSNNRGRAGDATLIKGMRTDGKKEQRPKHGNQAKMNKPPTAGKVLGYFTPHNPLLFRVTMSKKLSNVLEKMNKLVDKMNELGLSVDCTESPQELKPPYLQMHSAALDESSDIVGRDDDKEVVVKLLLDQRYEQRLQVLPVIGIGGSGKTTLAKMVYNDTRVRDHFQLKMWHCVSENFEAVPLLKSIVELATNRRCQVPDKDTIELLRRQLEGAIGSRRFLLVLDDVWNEDENKWQDELRPLLCSAAGGHGSVVVVTTRSQQVASIMGTMRSHELACLNDDDSWELFSKKAFSEEVRETAELVTIGRLIVKKCRGLPLALNAMGGLMSSKQQLNEWKAIADSARDKDEILSMLKLSYRHLPSEMKQCFAFCSIFPRNHEMDKEVLIQLWMANGFIQEDGIMDLEQKGEYTFQYLVWRSFLQDVKAKKTLDHLAELQPSTILQKEIMDKALPYESIGCKMHDLMHDLAKDVADECVTSEHVLQHDASVRNVRHMNISSTFGMQETMEMLQVTSSLRTWIVPSPLCRDLKDLSLASLRTLVIEKGIFHYHSVMSNHVITYSKHLRYLDLSMSQIVMLPSSICVMYNLQTLRLNGCSFLKYLPESMGKMRKLLHLYLLGCDSLVRMPPNFGLLNNLRTLTTFILDTKAGCGIDELKNLRHIANRLELYNLRKINCRNNGIEANLHQKENLSELLLHWGRDKIYTPENNAYNEEEVLESLTPHGKLKILELHGYSGLKIPQWMRDPQMLQCLTTLRISNCLGCKDLSTLWLSVSLEHLQLSRMDNLTTLCKNVGVGAEGYTIPQQVFPKLKSLKLELLFSLEKWAENTAGEAKNLVTFPELEMLQIIRCSKLASVPDCPVLKEPDRFGSYMLAMNELTHLTSLSKLNYVANSLCDCVSMPLGSWPSLVELVLRSSTHIPTTLQVEANQGQLEYLRSLSLVNCFTAASGSSEMRLGLWKCFAFVEVLHIHMCLSLVCWPTEELTSLIHLRHLYIEHCHRLEGKGSSSEEKFMSLSHLERLHIQNCYNLLEIPMLPASLQDLRLESCRRLVALPSNLGNLAMLRHLYLMNCYVLKDLPDGMDGLVSLKILEIQACAEIEEFPQGLLQRLPTLKELSIQGCPGLETRCREGGEYFDLVSSVQRIFLILSLPFNVYAFQQQRKQKWRRNQGLESNLKKLKNRLFQAEDTSSFTTLSGKTGATKTLLRSMLPTPDSSSKKNIYRGAPAPSSISNEKRSTYAAIMSRHQKPVAATAPTASTSSRNAPNDIGSDSTRRQACPPASTRGTKELQLDAKMKAVIGSNVSPYNNSGHAS</sequence>
<feature type="region of interest" description="Disordered" evidence="7">
    <location>
        <begin position="2696"/>
        <end position="2762"/>
    </location>
</feature>
<keyword evidence="5" id="KW-0611">Plant defense</keyword>
<feature type="region of interest" description="Disordered" evidence="7">
    <location>
        <begin position="1278"/>
        <end position="1342"/>
    </location>
</feature>
<dbReference type="eggNOG" id="KOG4658">
    <property type="taxonomic scope" value="Eukaryota"/>
</dbReference>
<dbReference type="InterPro" id="IPR036388">
    <property type="entry name" value="WH-like_DNA-bd_sf"/>
</dbReference>
<dbReference type="InterPro" id="IPR056789">
    <property type="entry name" value="LRR_R13L1-DRL21"/>
</dbReference>
<evidence type="ECO:0000313" key="9">
    <source>
        <dbReference type="EnsemblPlants" id="ORUFI08G24790.1"/>
    </source>
</evidence>
<feature type="domain" description="AAA+ ATPase" evidence="8">
    <location>
        <begin position="208"/>
        <end position="351"/>
    </location>
</feature>
<reference evidence="9" key="2">
    <citation type="submission" date="2015-06" db="UniProtKB">
        <authorList>
            <consortium name="EnsemblPlants"/>
        </authorList>
    </citation>
    <scope>IDENTIFICATION</scope>
</reference>
<dbReference type="GO" id="GO:0009626">
    <property type="term" value="P:plant-type hypersensitive response"/>
    <property type="evidence" value="ECO:0007669"/>
    <property type="project" value="UniProtKB-ARBA"/>
</dbReference>
<keyword evidence="2" id="KW-0433">Leucine-rich repeat</keyword>
<dbReference type="Pfam" id="PF23247">
    <property type="entry name" value="LRR_RPS2"/>
    <property type="match status" value="1"/>
</dbReference>
<evidence type="ECO:0000256" key="5">
    <source>
        <dbReference type="ARBA" id="ARBA00022821"/>
    </source>
</evidence>
<dbReference type="Gene3D" id="3.40.50.300">
    <property type="entry name" value="P-loop containing nucleotide triphosphate hydrolases"/>
    <property type="match status" value="2"/>
</dbReference>
<reference evidence="10" key="1">
    <citation type="submission" date="2013-06" db="EMBL/GenBank/DDBJ databases">
        <authorList>
            <person name="Zhao Q."/>
        </authorList>
    </citation>
    <scope>NUCLEOTIDE SEQUENCE</scope>
    <source>
        <strain evidence="10">cv. W1943</strain>
    </source>
</reference>
<dbReference type="PANTHER" id="PTHR36766:SF30">
    <property type="entry name" value="TIR-NBS TYPE DISEASE RESISTANCE PROTEIN-RELATED"/>
    <property type="match status" value="1"/>
</dbReference>
<organism evidence="9 10">
    <name type="scientific">Oryza rufipogon</name>
    <name type="common">Brownbeard rice</name>
    <name type="synonym">Asian wild rice</name>
    <dbReference type="NCBI Taxonomy" id="4529"/>
    <lineage>
        <taxon>Eukaryota</taxon>
        <taxon>Viridiplantae</taxon>
        <taxon>Streptophyta</taxon>
        <taxon>Embryophyta</taxon>
        <taxon>Tracheophyta</taxon>
        <taxon>Spermatophyta</taxon>
        <taxon>Magnoliopsida</taxon>
        <taxon>Liliopsida</taxon>
        <taxon>Poales</taxon>
        <taxon>Poaceae</taxon>
        <taxon>BOP clade</taxon>
        <taxon>Oryzoideae</taxon>
        <taxon>Oryzeae</taxon>
        <taxon>Oryzinae</taxon>
        <taxon>Oryza</taxon>
    </lineage>
</organism>
<dbReference type="GO" id="GO:0002758">
    <property type="term" value="P:innate immune response-activating signaling pathway"/>
    <property type="evidence" value="ECO:0007669"/>
    <property type="project" value="UniProtKB-ARBA"/>
</dbReference>